<keyword evidence="4 11" id="KW-1133">Transmembrane helix</keyword>
<organism evidence="13 14">
    <name type="scientific">Nannospalax galili</name>
    <name type="common">Northern Israeli blind subterranean mole rat</name>
    <name type="synonym">Spalax galili</name>
    <dbReference type="NCBI Taxonomy" id="1026970"/>
    <lineage>
        <taxon>Eukaryota</taxon>
        <taxon>Metazoa</taxon>
        <taxon>Chordata</taxon>
        <taxon>Craniata</taxon>
        <taxon>Vertebrata</taxon>
        <taxon>Euteleostomi</taxon>
        <taxon>Mammalia</taxon>
        <taxon>Eutheria</taxon>
        <taxon>Euarchontoglires</taxon>
        <taxon>Glires</taxon>
        <taxon>Rodentia</taxon>
        <taxon>Myomorpha</taxon>
        <taxon>Muroidea</taxon>
        <taxon>Spalacidae</taxon>
        <taxon>Spalacinae</taxon>
        <taxon>Nannospalax</taxon>
    </lineage>
</organism>
<keyword evidence="2" id="KW-1003">Cell membrane</keyword>
<dbReference type="Pfam" id="PF00001">
    <property type="entry name" value="7tm_1"/>
    <property type="match status" value="1"/>
</dbReference>
<evidence type="ECO:0000256" key="9">
    <source>
        <dbReference type="ARBA" id="ARBA00023224"/>
    </source>
</evidence>
<evidence type="ECO:0000259" key="12">
    <source>
        <dbReference type="PROSITE" id="PS50262"/>
    </source>
</evidence>
<keyword evidence="9 10" id="KW-0807">Transducer</keyword>
<evidence type="ECO:0000256" key="6">
    <source>
        <dbReference type="ARBA" id="ARBA00023136"/>
    </source>
</evidence>
<evidence type="ECO:0000256" key="10">
    <source>
        <dbReference type="RuleBase" id="RU000688"/>
    </source>
</evidence>
<dbReference type="GO" id="GO:0009897">
    <property type="term" value="C:external side of plasma membrane"/>
    <property type="evidence" value="ECO:0007669"/>
    <property type="project" value="TreeGrafter"/>
</dbReference>
<dbReference type="InterPro" id="IPR050119">
    <property type="entry name" value="CCR1-9-like"/>
</dbReference>
<feature type="transmembrane region" description="Helical" evidence="11">
    <location>
        <begin position="241"/>
        <end position="262"/>
    </location>
</feature>
<dbReference type="Proteomes" id="UP000694381">
    <property type="component" value="Unassembled WGS sequence"/>
</dbReference>
<evidence type="ECO:0000256" key="3">
    <source>
        <dbReference type="ARBA" id="ARBA00022692"/>
    </source>
</evidence>
<protein>
    <submittedName>
        <fullName evidence="13">Chemokine (C motif) receptor 1</fullName>
    </submittedName>
</protein>
<dbReference type="Gene3D" id="1.20.1070.10">
    <property type="entry name" value="Rhodopsin 7-helix transmembrane proteins"/>
    <property type="match status" value="1"/>
</dbReference>
<dbReference type="GO" id="GO:0019957">
    <property type="term" value="F:C-C chemokine binding"/>
    <property type="evidence" value="ECO:0007669"/>
    <property type="project" value="TreeGrafter"/>
</dbReference>
<comment type="similarity">
    <text evidence="10">Belongs to the G-protein coupled receptor 1 family.</text>
</comment>
<dbReference type="InterPro" id="IPR017452">
    <property type="entry name" value="GPCR_Rhodpsn_7TM"/>
</dbReference>
<evidence type="ECO:0000256" key="5">
    <source>
        <dbReference type="ARBA" id="ARBA00023040"/>
    </source>
</evidence>
<feature type="transmembrane region" description="Helical" evidence="11">
    <location>
        <begin position="162"/>
        <end position="182"/>
    </location>
</feature>
<feature type="transmembrane region" description="Helical" evidence="11">
    <location>
        <begin position="202"/>
        <end position="221"/>
    </location>
</feature>
<evidence type="ECO:0000256" key="4">
    <source>
        <dbReference type="ARBA" id="ARBA00022989"/>
    </source>
</evidence>
<keyword evidence="8 10" id="KW-0675">Receptor</keyword>
<feature type="transmembrane region" description="Helical" evidence="11">
    <location>
        <begin position="122"/>
        <end position="141"/>
    </location>
</feature>
<dbReference type="InterPro" id="IPR005393">
    <property type="entry name" value="Chemokine_XCR1"/>
</dbReference>
<dbReference type="PROSITE" id="PS50262">
    <property type="entry name" value="G_PROTEIN_RECEP_F1_2"/>
    <property type="match status" value="1"/>
</dbReference>
<keyword evidence="5 10" id="KW-0297">G-protein coupled receptor</keyword>
<keyword evidence="3 10" id="KW-0812">Transmembrane</keyword>
<keyword evidence="14" id="KW-1185">Reference proteome</keyword>
<name>A0A8C6R9Q9_NANGA</name>
<feature type="transmembrane region" description="Helical" evidence="11">
    <location>
        <begin position="282"/>
        <end position="305"/>
    </location>
</feature>
<evidence type="ECO:0000256" key="8">
    <source>
        <dbReference type="ARBA" id="ARBA00023170"/>
    </source>
</evidence>
<evidence type="ECO:0000256" key="7">
    <source>
        <dbReference type="ARBA" id="ARBA00023157"/>
    </source>
</evidence>
<comment type="subcellular location">
    <subcellularLocation>
        <location evidence="1">Cell membrane</location>
        <topology evidence="1">Multi-pass membrane protein</topology>
    </subcellularLocation>
</comment>
<dbReference type="GO" id="GO:0016493">
    <property type="term" value="F:C-C chemokine receptor activity"/>
    <property type="evidence" value="ECO:0007669"/>
    <property type="project" value="TreeGrafter"/>
</dbReference>
<feature type="transmembrane region" description="Helical" evidence="11">
    <location>
        <begin position="51"/>
        <end position="72"/>
    </location>
</feature>
<dbReference type="GeneTree" id="ENSGT01110000267168"/>
<proteinExistence type="inferred from homology"/>
<keyword evidence="6 11" id="KW-0472">Membrane</keyword>
<evidence type="ECO:0000256" key="2">
    <source>
        <dbReference type="ARBA" id="ARBA00022475"/>
    </source>
</evidence>
<dbReference type="PANTHER" id="PTHR10489:SF730">
    <property type="entry name" value="CHEMOKINE XC RECEPTOR 1"/>
    <property type="match status" value="1"/>
</dbReference>
<reference evidence="13" key="1">
    <citation type="submission" date="2025-08" db="UniProtKB">
        <authorList>
            <consortium name="Ensembl"/>
        </authorList>
    </citation>
    <scope>IDENTIFICATION</scope>
</reference>
<evidence type="ECO:0000313" key="13">
    <source>
        <dbReference type="Ensembl" id="ENSNGAP00000015815.1"/>
    </source>
</evidence>
<evidence type="ECO:0000313" key="14">
    <source>
        <dbReference type="Proteomes" id="UP000694381"/>
    </source>
</evidence>
<dbReference type="GO" id="GO:0006955">
    <property type="term" value="P:immune response"/>
    <property type="evidence" value="ECO:0007669"/>
    <property type="project" value="TreeGrafter"/>
</dbReference>
<dbReference type="AlphaFoldDB" id="A0A8C6R9Q9"/>
<dbReference type="PANTHER" id="PTHR10489">
    <property type="entry name" value="CELL ADHESION MOLECULE"/>
    <property type="match status" value="1"/>
</dbReference>
<feature type="transmembrane region" description="Helical" evidence="11">
    <location>
        <begin position="84"/>
        <end position="110"/>
    </location>
</feature>
<dbReference type="GO" id="GO:0051209">
    <property type="term" value="P:release of sequestered calcium ion into cytosol"/>
    <property type="evidence" value="ECO:0007669"/>
    <property type="project" value="Ensembl"/>
</dbReference>
<evidence type="ECO:0000256" key="1">
    <source>
        <dbReference type="ARBA" id="ARBA00004651"/>
    </source>
</evidence>
<reference evidence="13" key="2">
    <citation type="submission" date="2025-09" db="UniProtKB">
        <authorList>
            <consortium name="Ensembl"/>
        </authorList>
    </citation>
    <scope>IDENTIFICATION</scope>
</reference>
<dbReference type="GO" id="GO:0007204">
    <property type="term" value="P:positive regulation of cytosolic calcium ion concentration"/>
    <property type="evidence" value="ECO:0007669"/>
    <property type="project" value="TreeGrafter"/>
</dbReference>
<sequence>RGVDSDTLSIPDAWVQMESSGVFESSTYEYDPESLLCESQNVLLATFSITILYSLVLFLSLIGNSLVLWVLVKYENLESLTNVFILNLCLSDLMFSCLLPVWISALHWGWMLGDFLCKLLNMIFSISLYSSIFFLTIMTIHRYLSVVSPLSTFGIHTFRCRVLVTLSVWAASILSSIPDAIFHKVISTDCDYSELQAFLASVYQHNIFFLLSAGIILFCYVQILRTLFRSRSRKRHRTVRLIFTIVAAYFLSWAPYNVILFLKTLLKTWVIRSCEVNQQLDVALLICRTLAFSHCCFNPVLYVFIGVKFRRHLKSLLRQVWFGRQQTSSSTLFPHSPGSFAYEGPSFY</sequence>
<evidence type="ECO:0000256" key="11">
    <source>
        <dbReference type="SAM" id="Phobius"/>
    </source>
</evidence>
<dbReference type="InterPro" id="IPR000276">
    <property type="entry name" value="GPCR_Rhodpsn"/>
</dbReference>
<dbReference type="FunFam" id="1.20.1070.10:FF:000130">
    <property type="entry name" value="Chemokine (C-C motif) receptor 2"/>
    <property type="match status" value="1"/>
</dbReference>
<accession>A0A8C6R9Q9</accession>
<dbReference type="OMA" id="RSHTKNR"/>
<dbReference type="PROSITE" id="PS00237">
    <property type="entry name" value="G_PROTEIN_RECEP_F1_1"/>
    <property type="match status" value="1"/>
</dbReference>
<dbReference type="SUPFAM" id="SSF81321">
    <property type="entry name" value="Family A G protein-coupled receptor-like"/>
    <property type="match status" value="1"/>
</dbReference>
<dbReference type="GO" id="GO:0060326">
    <property type="term" value="P:cell chemotaxis"/>
    <property type="evidence" value="ECO:0007669"/>
    <property type="project" value="TreeGrafter"/>
</dbReference>
<dbReference type="Ensembl" id="ENSNGAT00000021422.1">
    <property type="protein sequence ID" value="ENSNGAP00000015815.1"/>
    <property type="gene ID" value="ENSNGAG00000016733.1"/>
</dbReference>
<dbReference type="PRINTS" id="PR00237">
    <property type="entry name" value="GPCRRHODOPSN"/>
</dbReference>
<dbReference type="PRINTS" id="PR01568">
    <property type="entry name" value="LYMPHOTACTNR"/>
</dbReference>
<keyword evidence="7" id="KW-1015">Disulfide bond</keyword>
<dbReference type="GO" id="GO:0019722">
    <property type="term" value="P:calcium-mediated signaling"/>
    <property type="evidence" value="ECO:0007669"/>
    <property type="project" value="TreeGrafter"/>
</dbReference>
<feature type="domain" description="G-protein coupled receptors family 1 profile" evidence="12">
    <location>
        <begin position="63"/>
        <end position="302"/>
    </location>
</feature>